<dbReference type="AlphaFoldDB" id="A0A5B0SNF3"/>
<dbReference type="GO" id="GO:0005829">
    <property type="term" value="C:cytosol"/>
    <property type="evidence" value="ECO:0007669"/>
    <property type="project" value="TreeGrafter"/>
</dbReference>
<dbReference type="EMBL" id="VTZD01000229">
    <property type="protein sequence ID" value="KAA1139482.1"/>
    <property type="molecule type" value="Genomic_DNA"/>
</dbReference>
<dbReference type="InterPro" id="IPR001150">
    <property type="entry name" value="Gly_radical"/>
</dbReference>
<dbReference type="PANTHER" id="PTHR43641:SF3">
    <property type="entry name" value="DEHYDRATASE PFLD-RELATED"/>
    <property type="match status" value="1"/>
</dbReference>
<dbReference type="SUPFAM" id="SSF51998">
    <property type="entry name" value="PFL-like glycyl radical enzymes"/>
    <property type="match status" value="1"/>
</dbReference>
<proteinExistence type="predicted"/>
<dbReference type="PROSITE" id="PS51149">
    <property type="entry name" value="GLY_RADICAL_2"/>
    <property type="match status" value="1"/>
</dbReference>
<gene>
    <name evidence="4" type="ORF">D3H66_26710</name>
</gene>
<feature type="non-terminal residue" evidence="4">
    <location>
        <position position="1"/>
    </location>
</feature>
<reference evidence="4 5" key="1">
    <citation type="submission" date="2019-08" db="EMBL/GenBank/DDBJ databases">
        <title>Draft genome sequence of Citrobacter portucalensis strain isolated from green turtle.</title>
        <authorList>
            <person name="Fernandes M.R."/>
            <person name="Sellera F.P."/>
            <person name="Goldeberg D.W."/>
            <person name="Costa D.C."/>
            <person name="Lincopan N."/>
        </authorList>
    </citation>
    <scope>NUCLEOTIDE SEQUENCE [LARGE SCALE GENOMIC DNA]</scope>
    <source>
        <strain evidence="4 5">TV06</strain>
    </source>
</reference>
<organism evidence="4 5">
    <name type="scientific">Citrobacter portucalensis</name>
    <dbReference type="NCBI Taxonomy" id="1639133"/>
    <lineage>
        <taxon>Bacteria</taxon>
        <taxon>Pseudomonadati</taxon>
        <taxon>Pseudomonadota</taxon>
        <taxon>Gammaproteobacteria</taxon>
        <taxon>Enterobacterales</taxon>
        <taxon>Enterobacteriaceae</taxon>
        <taxon>Citrobacter</taxon>
        <taxon>Citrobacter freundii complex</taxon>
    </lineage>
</organism>
<sequence>AFTQLKLQQIRFNVVNAAPLREAQQRPPDFPGRVVRVAGSRAFCVELSKVIVVLIIRRTAHQL</sequence>
<keyword evidence="4" id="KW-0808">Transferase</keyword>
<dbReference type="PANTHER" id="PTHR43641">
    <property type="entry name" value="FORMATE ACETYLTRANSFERASE 3-RELATED"/>
    <property type="match status" value="1"/>
</dbReference>
<feature type="modified residue" description="Glycine radical" evidence="2">
    <location>
        <position position="39"/>
    </location>
</feature>
<comment type="caution">
    <text evidence="4">The sequence shown here is derived from an EMBL/GenBank/DDBJ whole genome shotgun (WGS) entry which is preliminary data.</text>
</comment>
<name>A0A5B0SNF3_9ENTR</name>
<evidence type="ECO:0000313" key="5">
    <source>
        <dbReference type="Proteomes" id="UP000323297"/>
    </source>
</evidence>
<dbReference type="Proteomes" id="UP000323297">
    <property type="component" value="Unassembled WGS sequence"/>
</dbReference>
<accession>A0A5B0SNF3</accession>
<evidence type="ECO:0000313" key="4">
    <source>
        <dbReference type="EMBL" id="KAA1139482.1"/>
    </source>
</evidence>
<dbReference type="InterPro" id="IPR051215">
    <property type="entry name" value="GRE"/>
</dbReference>
<protein>
    <submittedName>
        <fullName evidence="4">Formate acetyltransferase</fullName>
    </submittedName>
</protein>
<evidence type="ECO:0000256" key="1">
    <source>
        <dbReference type="ARBA" id="ARBA00022818"/>
    </source>
</evidence>
<keyword evidence="1 2" id="KW-0556">Organic radical</keyword>
<evidence type="ECO:0000259" key="3">
    <source>
        <dbReference type="PROSITE" id="PS51149"/>
    </source>
</evidence>
<feature type="domain" description="Glycine radical" evidence="3">
    <location>
        <begin position="1"/>
        <end position="63"/>
    </location>
</feature>
<evidence type="ECO:0000256" key="2">
    <source>
        <dbReference type="PROSITE-ProRule" id="PRU00493"/>
    </source>
</evidence>
<dbReference type="Pfam" id="PF01228">
    <property type="entry name" value="Gly_radical"/>
    <property type="match status" value="1"/>
</dbReference>
<dbReference type="RefSeq" id="WP_188110132.1">
    <property type="nucleotide sequence ID" value="NZ_VTZD01000229.1"/>
</dbReference>
<dbReference type="Gene3D" id="3.20.70.20">
    <property type="match status" value="1"/>
</dbReference>
<dbReference type="GO" id="GO:0016740">
    <property type="term" value="F:transferase activity"/>
    <property type="evidence" value="ECO:0007669"/>
    <property type="project" value="UniProtKB-KW"/>
</dbReference>